<name>A0A0E4CSU2_9STRE</name>
<dbReference type="PANTHER" id="PTHR40661">
    <property type="match status" value="1"/>
</dbReference>
<dbReference type="EMBL" id="CTEN01000003">
    <property type="protein sequence ID" value="CQR25025.1"/>
    <property type="molecule type" value="Genomic_DNA"/>
</dbReference>
<sequence length="230" mass="26493">MFSPSKLKEYRTAQKLTQTAIAKELGVTRSTLSAWETRKSVPNKKHLQELAQILHIKSSDLQEEHPHLTLYKQLNKANKKKVDELTHDLLKTQKVVPLFSIQVLDNVSLSAGHGSSFYDEYETREVFTDKDYLYDVATWIDGHSLEPVYQDGEVALIREGSFDYDGAVYAVTWNEQLYIKKVYLEENGFRLVSINKDYPDKFAPAEDEPRIVGKIVGNFMPMEHKKPLKK</sequence>
<feature type="domain" description="HTH cro/C1-type" evidence="4">
    <location>
        <begin position="7"/>
        <end position="61"/>
    </location>
</feature>
<dbReference type="InterPro" id="IPR010982">
    <property type="entry name" value="Lambda_DNA-bd_dom_sf"/>
</dbReference>
<dbReference type="InterPro" id="IPR015927">
    <property type="entry name" value="Peptidase_S24_S26A/B/C"/>
</dbReference>
<dbReference type="InterPro" id="IPR001387">
    <property type="entry name" value="Cro/C1-type_HTH"/>
</dbReference>
<keyword evidence="1" id="KW-0805">Transcription regulation</keyword>
<dbReference type="Proteomes" id="UP000198604">
    <property type="component" value="Unassembled WGS sequence"/>
</dbReference>
<organism evidence="5 6">
    <name type="scientific">Streptococcus varani</name>
    <dbReference type="NCBI Taxonomy" id="1608583"/>
    <lineage>
        <taxon>Bacteria</taxon>
        <taxon>Bacillati</taxon>
        <taxon>Bacillota</taxon>
        <taxon>Bacilli</taxon>
        <taxon>Lactobacillales</taxon>
        <taxon>Streptococcaceae</taxon>
        <taxon>Streptococcus</taxon>
    </lineage>
</organism>
<dbReference type="RefSeq" id="WP_093650618.1">
    <property type="nucleotide sequence ID" value="NZ_CTEN01000003.1"/>
</dbReference>
<dbReference type="Pfam" id="PF00717">
    <property type="entry name" value="Peptidase_S24"/>
    <property type="match status" value="1"/>
</dbReference>
<dbReference type="InterPro" id="IPR036286">
    <property type="entry name" value="LexA/Signal_pep-like_sf"/>
</dbReference>
<evidence type="ECO:0000313" key="6">
    <source>
        <dbReference type="Proteomes" id="UP000198604"/>
    </source>
</evidence>
<evidence type="ECO:0000256" key="2">
    <source>
        <dbReference type="ARBA" id="ARBA00023125"/>
    </source>
</evidence>
<dbReference type="SUPFAM" id="SSF47413">
    <property type="entry name" value="lambda repressor-like DNA-binding domains"/>
    <property type="match status" value="1"/>
</dbReference>
<dbReference type="PROSITE" id="PS50943">
    <property type="entry name" value="HTH_CROC1"/>
    <property type="match status" value="1"/>
</dbReference>
<evidence type="ECO:0000259" key="4">
    <source>
        <dbReference type="PROSITE" id="PS50943"/>
    </source>
</evidence>
<dbReference type="GO" id="GO:0003677">
    <property type="term" value="F:DNA binding"/>
    <property type="evidence" value="ECO:0007669"/>
    <property type="project" value="UniProtKB-KW"/>
</dbReference>
<dbReference type="CDD" id="cd00093">
    <property type="entry name" value="HTH_XRE"/>
    <property type="match status" value="1"/>
</dbReference>
<dbReference type="Pfam" id="PF01381">
    <property type="entry name" value="HTH_3"/>
    <property type="match status" value="1"/>
</dbReference>
<dbReference type="Gene3D" id="1.10.260.40">
    <property type="entry name" value="lambda repressor-like DNA-binding domains"/>
    <property type="match status" value="1"/>
</dbReference>
<keyword evidence="2" id="KW-0238">DNA-binding</keyword>
<proteinExistence type="predicted"/>
<accession>A0A0E4CSU2</accession>
<dbReference type="Gene3D" id="2.10.109.10">
    <property type="entry name" value="Umud Fragment, subunit A"/>
    <property type="match status" value="1"/>
</dbReference>
<dbReference type="SUPFAM" id="SSF51306">
    <property type="entry name" value="LexA/Signal peptidase"/>
    <property type="match status" value="1"/>
</dbReference>
<dbReference type="AlphaFoldDB" id="A0A0E4CSU2"/>
<keyword evidence="6" id="KW-1185">Reference proteome</keyword>
<dbReference type="OrthoDB" id="2475196at2"/>
<evidence type="ECO:0000256" key="1">
    <source>
        <dbReference type="ARBA" id="ARBA00023015"/>
    </source>
</evidence>
<protein>
    <submittedName>
        <fullName evidence="5">Phage transcriptional repressor</fullName>
    </submittedName>
</protein>
<dbReference type="STRING" id="1608583.BN1356_01368"/>
<reference evidence="6" key="1">
    <citation type="submission" date="2015-03" db="EMBL/GenBank/DDBJ databases">
        <authorList>
            <person name="Urmite Genomes"/>
        </authorList>
    </citation>
    <scope>NUCLEOTIDE SEQUENCE [LARGE SCALE GENOMIC DNA]</scope>
    <source>
        <strain evidence="6">FF10</strain>
    </source>
</reference>
<evidence type="ECO:0000256" key="3">
    <source>
        <dbReference type="ARBA" id="ARBA00023163"/>
    </source>
</evidence>
<gene>
    <name evidence="5" type="ORF">BN1356_01368</name>
</gene>
<dbReference type="SMART" id="SM00530">
    <property type="entry name" value="HTH_XRE"/>
    <property type="match status" value="1"/>
</dbReference>
<dbReference type="PANTHER" id="PTHR40661:SF1">
    <property type="entry name" value="HTH CRO_C1-TYPE DOMAIN-CONTAINING PROTEIN"/>
    <property type="match status" value="1"/>
</dbReference>
<evidence type="ECO:0000313" key="5">
    <source>
        <dbReference type="EMBL" id="CQR25025.1"/>
    </source>
</evidence>
<dbReference type="CDD" id="cd06529">
    <property type="entry name" value="S24_LexA-like"/>
    <property type="match status" value="1"/>
</dbReference>
<keyword evidence="3" id="KW-0804">Transcription</keyword>
<dbReference type="InterPro" id="IPR039418">
    <property type="entry name" value="LexA-like"/>
</dbReference>